<dbReference type="Proteomes" id="UP000515847">
    <property type="component" value="Chromosome"/>
</dbReference>
<accession>A0A7G6DZS5</accession>
<dbReference type="GO" id="GO:0046872">
    <property type="term" value="F:metal ion binding"/>
    <property type="evidence" value="ECO:0007669"/>
    <property type="project" value="UniProtKB-KW"/>
</dbReference>
<protein>
    <submittedName>
        <fullName evidence="6">Hydrogenase iron-sulfur subunit</fullName>
    </submittedName>
</protein>
<dbReference type="OrthoDB" id="9785566at2"/>
<evidence type="ECO:0000313" key="6">
    <source>
        <dbReference type="EMBL" id="QNB45329.1"/>
    </source>
</evidence>
<dbReference type="EMBL" id="CP045798">
    <property type="protein sequence ID" value="QNB45329.1"/>
    <property type="molecule type" value="Genomic_DNA"/>
</dbReference>
<dbReference type="Pfam" id="PF02662">
    <property type="entry name" value="FlpD"/>
    <property type="match status" value="1"/>
</dbReference>
<dbReference type="InterPro" id="IPR003813">
    <property type="entry name" value="MvhD/FlpD"/>
</dbReference>
<evidence type="ECO:0000256" key="4">
    <source>
        <dbReference type="ARBA" id="ARBA00023014"/>
    </source>
</evidence>
<dbReference type="GO" id="GO:0051536">
    <property type="term" value="F:iron-sulfur cluster binding"/>
    <property type="evidence" value="ECO:0007669"/>
    <property type="project" value="UniProtKB-KW"/>
</dbReference>
<dbReference type="GO" id="GO:0016491">
    <property type="term" value="F:oxidoreductase activity"/>
    <property type="evidence" value="ECO:0007669"/>
    <property type="project" value="UniProtKB-KW"/>
</dbReference>
<dbReference type="AlphaFoldDB" id="A0A7G6DZS5"/>
<name>A0A7G6DZS5_THEFR</name>
<keyword evidence="4" id="KW-0411">Iron-sulfur</keyword>
<keyword evidence="2" id="KW-0560">Oxidoreductase</keyword>
<reference evidence="6 7" key="1">
    <citation type="journal article" date="2019" name="Front. Microbiol.">
        <title>Thermoanaerosceptrum fracticalcis gen. nov. sp. nov., a Novel Fumarate-Fermenting Microorganism From a Deep Fractured Carbonate Aquifer of the US Great Basin.</title>
        <authorList>
            <person name="Hamilton-Brehm S.D."/>
            <person name="Stewart L.E."/>
            <person name="Zavarin M."/>
            <person name="Caldwell M."/>
            <person name="Lawson P.A."/>
            <person name="Onstott T.C."/>
            <person name="Grzymski J."/>
            <person name="Neveux I."/>
            <person name="Lollar B.S."/>
            <person name="Russell C.E."/>
            <person name="Moser D.P."/>
        </authorList>
    </citation>
    <scope>NUCLEOTIDE SEQUENCE [LARGE SCALE GENOMIC DNA]</scope>
    <source>
        <strain evidence="6 7">DRI-13</strain>
    </source>
</reference>
<proteinExistence type="predicted"/>
<keyword evidence="1" id="KW-0479">Metal-binding</keyword>
<dbReference type="KEGG" id="tfr:BR63_02780"/>
<evidence type="ECO:0000259" key="5">
    <source>
        <dbReference type="Pfam" id="PF02662"/>
    </source>
</evidence>
<keyword evidence="7" id="KW-1185">Reference proteome</keyword>
<gene>
    <name evidence="6" type="ORF">BR63_02780</name>
</gene>
<evidence type="ECO:0000313" key="7">
    <source>
        <dbReference type="Proteomes" id="UP000515847"/>
    </source>
</evidence>
<evidence type="ECO:0000256" key="2">
    <source>
        <dbReference type="ARBA" id="ARBA00023002"/>
    </source>
</evidence>
<evidence type="ECO:0000256" key="3">
    <source>
        <dbReference type="ARBA" id="ARBA00023004"/>
    </source>
</evidence>
<evidence type="ECO:0000256" key="1">
    <source>
        <dbReference type="ARBA" id="ARBA00022723"/>
    </source>
</evidence>
<feature type="domain" description="F420-non-reducing hydrogenase iron-sulfur subunit D" evidence="5">
    <location>
        <begin position="21"/>
        <end position="143"/>
    </location>
</feature>
<sequence length="152" mass="17165">MSIEAVKADKAASQENWEPKILVFACNWCTYAGADLAGLSRLQYPPNVRILRVPCSGRVNPQFVIRAFQKGIDGVLVAGCHPGDCHYATGNYFTRRRYLVMQRLLEFMGMDPARFQARWISGSEGPKFQQVVTQLTQDIKALGPNRKLRDME</sequence>
<keyword evidence="3" id="KW-0408">Iron</keyword>
<organism evidence="6 7">
    <name type="scientific">Thermanaerosceptrum fracticalcis</name>
    <dbReference type="NCBI Taxonomy" id="1712410"/>
    <lineage>
        <taxon>Bacteria</taxon>
        <taxon>Bacillati</taxon>
        <taxon>Bacillota</taxon>
        <taxon>Clostridia</taxon>
        <taxon>Eubacteriales</taxon>
        <taxon>Peptococcaceae</taxon>
        <taxon>Thermanaerosceptrum</taxon>
    </lineage>
</organism>
<dbReference type="RefSeq" id="WP_034421698.1">
    <property type="nucleotide sequence ID" value="NZ_CP045798.1"/>
</dbReference>